<gene>
    <name evidence="6" type="ORF">JRO89_XS03G0147800</name>
</gene>
<evidence type="ECO:0000256" key="4">
    <source>
        <dbReference type="SAM" id="SignalP"/>
    </source>
</evidence>
<dbReference type="InterPro" id="IPR006501">
    <property type="entry name" value="Pectinesterase_inhib_dom"/>
</dbReference>
<organism evidence="6 7">
    <name type="scientific">Xanthoceras sorbifolium</name>
    <dbReference type="NCBI Taxonomy" id="99658"/>
    <lineage>
        <taxon>Eukaryota</taxon>
        <taxon>Viridiplantae</taxon>
        <taxon>Streptophyta</taxon>
        <taxon>Embryophyta</taxon>
        <taxon>Tracheophyta</taxon>
        <taxon>Spermatophyta</taxon>
        <taxon>Magnoliopsida</taxon>
        <taxon>eudicotyledons</taxon>
        <taxon>Gunneridae</taxon>
        <taxon>Pentapetalae</taxon>
        <taxon>rosids</taxon>
        <taxon>malvids</taxon>
        <taxon>Sapindales</taxon>
        <taxon>Sapindaceae</taxon>
        <taxon>Xanthoceroideae</taxon>
        <taxon>Xanthoceras</taxon>
    </lineage>
</organism>
<accession>A0ABQ8I9W1</accession>
<dbReference type="InterPro" id="IPR034086">
    <property type="entry name" value="PMEI_plant"/>
</dbReference>
<dbReference type="InterPro" id="IPR035513">
    <property type="entry name" value="Invertase/methylesterase_inhib"/>
</dbReference>
<name>A0ABQ8I9W1_9ROSI</name>
<feature type="signal peptide" evidence="4">
    <location>
        <begin position="1"/>
        <end position="26"/>
    </location>
</feature>
<dbReference type="Pfam" id="PF04043">
    <property type="entry name" value="PMEI"/>
    <property type="match status" value="1"/>
</dbReference>
<dbReference type="PANTHER" id="PTHR36710:SF4">
    <property type="entry name" value="PLANT INVERTASE_PECTIN METHYLESTERASE INHIBITOR SUPERFAMILY PROTEIN"/>
    <property type="match status" value="1"/>
</dbReference>
<dbReference type="Proteomes" id="UP000827721">
    <property type="component" value="Unassembled WGS sequence"/>
</dbReference>
<keyword evidence="2" id="KW-1015">Disulfide bond</keyword>
<proteinExistence type="inferred from homology"/>
<dbReference type="SMART" id="SM00856">
    <property type="entry name" value="PMEI"/>
    <property type="match status" value="1"/>
</dbReference>
<dbReference type="SUPFAM" id="SSF101148">
    <property type="entry name" value="Plant invertase/pectin methylesterase inhibitor"/>
    <property type="match status" value="1"/>
</dbReference>
<dbReference type="Gene3D" id="1.20.140.40">
    <property type="entry name" value="Invertase/pectin methylesterase inhibitor family protein"/>
    <property type="match status" value="1"/>
</dbReference>
<dbReference type="NCBIfam" id="TIGR01614">
    <property type="entry name" value="PME_inhib"/>
    <property type="match status" value="1"/>
</dbReference>
<evidence type="ECO:0000259" key="5">
    <source>
        <dbReference type="SMART" id="SM00856"/>
    </source>
</evidence>
<dbReference type="InterPro" id="IPR052421">
    <property type="entry name" value="PCW_Enzyme_Inhibitor"/>
</dbReference>
<feature type="domain" description="Pectinesterase inhibitor" evidence="5">
    <location>
        <begin position="32"/>
        <end position="176"/>
    </location>
</feature>
<reference evidence="6 7" key="1">
    <citation type="submission" date="2021-02" db="EMBL/GenBank/DDBJ databases">
        <title>Plant Genome Project.</title>
        <authorList>
            <person name="Zhang R.-G."/>
        </authorList>
    </citation>
    <scope>NUCLEOTIDE SEQUENCE [LARGE SCALE GENOMIC DNA]</scope>
    <source>
        <tissue evidence="6">Leaves</tissue>
    </source>
</reference>
<feature type="chain" id="PRO_5045081186" description="Pectinesterase inhibitor domain-containing protein" evidence="4">
    <location>
        <begin position="27"/>
        <end position="180"/>
    </location>
</feature>
<sequence length="180" mass="19887">MIMSFKSWFFQASILVVLLFTTPSFANLDVNDSSKLINDICPTTRFPSYCLEVLESIPEAATADLKGLAQITLDLAISKASSTLDRIRSLIPQTTDPKLKQAYKSCSEHYDNTIGDLKEAESDFKQGDKYGMNQYASAAMTEAGDCDDQTEELAVDPWIQKGNQDFDNICGIVLAISNHL</sequence>
<comment type="caution">
    <text evidence="6">The sequence shown here is derived from an EMBL/GenBank/DDBJ whole genome shotgun (WGS) entry which is preliminary data.</text>
</comment>
<keyword evidence="7" id="KW-1185">Reference proteome</keyword>
<comment type="similarity">
    <text evidence="3">Belongs to the PMEI family.</text>
</comment>
<protein>
    <recommendedName>
        <fullName evidence="5">Pectinesterase inhibitor domain-containing protein</fullName>
    </recommendedName>
</protein>
<evidence type="ECO:0000313" key="7">
    <source>
        <dbReference type="Proteomes" id="UP000827721"/>
    </source>
</evidence>
<dbReference type="EMBL" id="JAFEMO010000003">
    <property type="protein sequence ID" value="KAH7573433.1"/>
    <property type="molecule type" value="Genomic_DNA"/>
</dbReference>
<evidence type="ECO:0000256" key="1">
    <source>
        <dbReference type="ARBA" id="ARBA00022729"/>
    </source>
</evidence>
<evidence type="ECO:0000313" key="6">
    <source>
        <dbReference type="EMBL" id="KAH7573433.1"/>
    </source>
</evidence>
<evidence type="ECO:0000256" key="2">
    <source>
        <dbReference type="ARBA" id="ARBA00023157"/>
    </source>
</evidence>
<evidence type="ECO:0000256" key="3">
    <source>
        <dbReference type="ARBA" id="ARBA00038471"/>
    </source>
</evidence>
<dbReference type="PANTHER" id="PTHR36710">
    <property type="entry name" value="PECTINESTERASE INHIBITOR-LIKE"/>
    <property type="match status" value="1"/>
</dbReference>
<keyword evidence="1 4" id="KW-0732">Signal</keyword>
<dbReference type="CDD" id="cd15797">
    <property type="entry name" value="PMEI"/>
    <property type="match status" value="1"/>
</dbReference>